<protein>
    <recommendedName>
        <fullName evidence="3">DUF885 domain-containing protein</fullName>
    </recommendedName>
</protein>
<dbReference type="HOGENOM" id="CLU_693951_0_0_5"/>
<sequence length="387" mass="42716">MTIGTDLAELTAGIDALYRAQLTEQSTLNAEGLIPVAVAEVAPRPLRDWSEAHDAIAALLARVPAEAEEAGRVGWLTEMTQSLASLARMFAGERIGFAERLRDQLRVAPEPIPQAILDGYRTELADALDALGYRSGDLAEDVRRWEDDTTVPEAEVIARLAAIQREAQARSRRLVVDIGDDWTEPAGVHDKPYSAYCDYPGRHVWLNLEFRYTEADLKHLATHEAFPGHLVHLARREALVAAGEMPLDGAQVVTNSASSPLFEGIADNGIALLDWIDGPQDIAGLALQRTRSALRCNAAWMVFEEGKSIEEAARAVAGPSFMDVHPMTRRLAFLSHELRAPFLFAYWCGDDAVRRFLDATRDWERPRVVRTLYDEMHTPTTLAAAAA</sequence>
<keyword evidence="2" id="KW-1185">Reference proteome</keyword>
<dbReference type="STRING" id="314256.OG2516_00444"/>
<evidence type="ECO:0008006" key="3">
    <source>
        <dbReference type="Google" id="ProtNLM"/>
    </source>
</evidence>
<dbReference type="OrthoDB" id="140419at2"/>
<gene>
    <name evidence="1" type="ORF">OG2516_00444</name>
</gene>
<reference evidence="1 2" key="1">
    <citation type="journal article" date="2010" name="J. Bacteriol.">
        <title>Genome sequences of Oceanicola granulosus HTCC2516(T) and Oceanicola batsensis HTCC2597(TDelta).</title>
        <authorList>
            <person name="Thrash J.C."/>
            <person name="Cho J.C."/>
            <person name="Vergin K.L."/>
            <person name="Giovannoni S.J."/>
        </authorList>
    </citation>
    <scope>NUCLEOTIDE SEQUENCE [LARGE SCALE GENOMIC DNA]</scope>
    <source>
        <strain evidence="2">ATCC BAA-861 / DSM 15982 / KCTC 12143 / HTCC2516</strain>
    </source>
</reference>
<dbReference type="AlphaFoldDB" id="Q2CJF1"/>
<dbReference type="RefSeq" id="WP_007253621.1">
    <property type="nucleotide sequence ID" value="NZ_CH724107.1"/>
</dbReference>
<accession>Q2CJF1</accession>
<proteinExistence type="predicted"/>
<evidence type="ECO:0000313" key="1">
    <source>
        <dbReference type="EMBL" id="EAR52649.1"/>
    </source>
</evidence>
<evidence type="ECO:0000313" key="2">
    <source>
        <dbReference type="Proteomes" id="UP000003635"/>
    </source>
</evidence>
<dbReference type="Proteomes" id="UP000003635">
    <property type="component" value="Unassembled WGS sequence"/>
</dbReference>
<organism evidence="1 2">
    <name type="scientific">Oceanicola granulosus (strain ATCC BAA-861 / DSM 15982 / KCTC 12143 / HTCC2516)</name>
    <dbReference type="NCBI Taxonomy" id="314256"/>
    <lineage>
        <taxon>Bacteria</taxon>
        <taxon>Pseudomonadati</taxon>
        <taxon>Pseudomonadota</taxon>
        <taxon>Alphaproteobacteria</taxon>
        <taxon>Rhodobacterales</taxon>
        <taxon>Roseobacteraceae</taxon>
        <taxon>Oceanicola</taxon>
    </lineage>
</organism>
<dbReference type="EMBL" id="AAOT01000002">
    <property type="protein sequence ID" value="EAR52649.1"/>
    <property type="molecule type" value="Genomic_DNA"/>
</dbReference>
<name>Q2CJF1_OCEGH</name>
<comment type="caution">
    <text evidence="1">The sequence shown here is derived from an EMBL/GenBank/DDBJ whole genome shotgun (WGS) entry which is preliminary data.</text>
</comment>
<dbReference type="eggNOG" id="COG4805">
    <property type="taxonomic scope" value="Bacteria"/>
</dbReference>